<dbReference type="InterPro" id="IPR029016">
    <property type="entry name" value="GAF-like_dom_sf"/>
</dbReference>
<name>A0ABW2U3J2_9BACT</name>
<dbReference type="PANTHER" id="PTHR43102:SF2">
    <property type="entry name" value="GAF DOMAIN-CONTAINING PROTEIN"/>
    <property type="match status" value="1"/>
</dbReference>
<gene>
    <name evidence="2" type="ORF">ACFQT0_09530</name>
</gene>
<reference evidence="3" key="1">
    <citation type="journal article" date="2019" name="Int. J. Syst. Evol. Microbiol.">
        <title>The Global Catalogue of Microorganisms (GCM) 10K type strain sequencing project: providing services to taxonomists for standard genome sequencing and annotation.</title>
        <authorList>
            <consortium name="The Broad Institute Genomics Platform"/>
            <consortium name="The Broad Institute Genome Sequencing Center for Infectious Disease"/>
            <person name="Wu L."/>
            <person name="Ma J."/>
        </authorList>
    </citation>
    <scope>NUCLEOTIDE SEQUENCE [LARGE SCALE GENOMIC DNA]</scope>
    <source>
        <strain evidence="3">JCM 19635</strain>
    </source>
</reference>
<dbReference type="PANTHER" id="PTHR43102">
    <property type="entry name" value="SLR1143 PROTEIN"/>
    <property type="match status" value="1"/>
</dbReference>
<evidence type="ECO:0000313" key="2">
    <source>
        <dbReference type="EMBL" id="MFC7667599.1"/>
    </source>
</evidence>
<sequence length="207" mass="22648">MVVRVAAKLFNVPIALVSLVEEHSVSFPANVGLPEAERVARNISMCSVAILQDETTVFANLTEQPCTLTDPFLVRALNLQFYAGHALRTADGYAIGTLCVIDRQPRAFSANEEALLASLAAVVMQVFELRAAMAEDLSVAPALWEAIYARIEPSLLRINTLAELTKWEETLDTEAALAYRVSQYEEATHIADTLQQEMSAALVRLVA</sequence>
<comment type="caution">
    <text evidence="2">The sequence shown here is derived from an EMBL/GenBank/DDBJ whole genome shotgun (WGS) entry which is preliminary data.</text>
</comment>
<dbReference type="Gene3D" id="3.30.450.40">
    <property type="match status" value="1"/>
</dbReference>
<dbReference type="RefSeq" id="WP_380202253.1">
    <property type="nucleotide sequence ID" value="NZ_JBHTEK010000001.1"/>
</dbReference>
<evidence type="ECO:0000313" key="3">
    <source>
        <dbReference type="Proteomes" id="UP001596513"/>
    </source>
</evidence>
<evidence type="ECO:0000259" key="1">
    <source>
        <dbReference type="Pfam" id="PF01590"/>
    </source>
</evidence>
<proteinExistence type="predicted"/>
<dbReference type="SUPFAM" id="SSF55781">
    <property type="entry name" value="GAF domain-like"/>
    <property type="match status" value="1"/>
</dbReference>
<protein>
    <submittedName>
        <fullName evidence="2">GAF domain-containing protein</fullName>
    </submittedName>
</protein>
<accession>A0ABW2U3J2</accession>
<dbReference type="EMBL" id="JBHTEK010000001">
    <property type="protein sequence ID" value="MFC7667599.1"/>
    <property type="molecule type" value="Genomic_DNA"/>
</dbReference>
<organism evidence="2 3">
    <name type="scientific">Hymenobacter humi</name>
    <dbReference type="NCBI Taxonomy" id="1411620"/>
    <lineage>
        <taxon>Bacteria</taxon>
        <taxon>Pseudomonadati</taxon>
        <taxon>Bacteroidota</taxon>
        <taxon>Cytophagia</taxon>
        <taxon>Cytophagales</taxon>
        <taxon>Hymenobacteraceae</taxon>
        <taxon>Hymenobacter</taxon>
    </lineage>
</organism>
<dbReference type="InterPro" id="IPR003018">
    <property type="entry name" value="GAF"/>
</dbReference>
<feature type="domain" description="GAF" evidence="1">
    <location>
        <begin position="2"/>
        <end position="125"/>
    </location>
</feature>
<dbReference type="Pfam" id="PF01590">
    <property type="entry name" value="GAF"/>
    <property type="match status" value="1"/>
</dbReference>
<keyword evidence="3" id="KW-1185">Reference proteome</keyword>
<dbReference type="Proteomes" id="UP001596513">
    <property type="component" value="Unassembled WGS sequence"/>
</dbReference>